<dbReference type="GO" id="GO:1904680">
    <property type="term" value="F:peptide transmembrane transporter activity"/>
    <property type="evidence" value="ECO:0007669"/>
    <property type="project" value="TreeGrafter"/>
</dbReference>
<protein>
    <submittedName>
        <fullName evidence="5">ABC transporter substrate-binding protein</fullName>
    </submittedName>
</protein>
<dbReference type="InterPro" id="IPR000914">
    <property type="entry name" value="SBP_5_dom"/>
</dbReference>
<organism evidence="5">
    <name type="scientific">Microbacterium sp. LWS13-1.2</name>
    <dbReference type="NCBI Taxonomy" id="3135264"/>
    <lineage>
        <taxon>Bacteria</taxon>
        <taxon>Bacillati</taxon>
        <taxon>Actinomycetota</taxon>
        <taxon>Actinomycetes</taxon>
        <taxon>Micrococcales</taxon>
        <taxon>Microbacteriaceae</taxon>
        <taxon>Microbacterium</taxon>
    </lineage>
</organism>
<reference evidence="5" key="1">
    <citation type="submission" date="2024-04" db="EMBL/GenBank/DDBJ databases">
        <authorList>
            <person name="Roder T."/>
            <person name="Oberhansli S."/>
            <person name="Kreuzer M."/>
        </authorList>
    </citation>
    <scope>NUCLEOTIDE SEQUENCE</scope>
    <source>
        <strain evidence="5">LWS13-1.2</strain>
    </source>
</reference>
<comment type="similarity">
    <text evidence="1">Belongs to the bacterial solute-binding protein 5 family.</text>
</comment>
<sequence length="463" mass="50675">MFDNNSFDRGALEIGHRVHFWMPVYDTLLVLDPQAEIQPNLATDWAYNEDNTILNLTLRDDVTFTDGTPFDGEAVKANLEYLKASTGQNSYMAASIEQVEVVSSTEVNLRLSAPDPGLLGYLTVVGGAMASPESLGAGDAATTAVGSGPYTLTEATPGSQYVYERNEDYWNTEEFPYDEIVVKPIADPTARLNALKSGQADVGVVNSTQAAEAEGGDLTVERYPTDWQGLFLNDRNGTMVPALADVRVRQAINLVFDKESILKNLSRGEGEVTSQTFNTLSEAYVADLDTAYEIDLEQAKDLMAEAGYEDGFAVTMPDLAQFPQVAPIIEQQLAQIGIVVTFEKVAADATIAEVLSGKYPMFWFSLGSQSAWQDFRKFAFPTSPWNTSKVDDPGMTSLLETAQFATGDEQASAFQAVNDYLVDRAWMAPWFRANTIFVTATDVDATPQAWNVVPWIRNFAPAS</sequence>
<dbReference type="PANTHER" id="PTHR30290">
    <property type="entry name" value="PERIPLASMIC BINDING COMPONENT OF ABC TRANSPORTER"/>
    <property type="match status" value="1"/>
</dbReference>
<dbReference type="InterPro" id="IPR039424">
    <property type="entry name" value="SBP_5"/>
</dbReference>
<evidence type="ECO:0000313" key="5">
    <source>
        <dbReference type="EMBL" id="WZO33969.1"/>
    </source>
</evidence>
<evidence type="ECO:0000256" key="1">
    <source>
        <dbReference type="ARBA" id="ARBA00005695"/>
    </source>
</evidence>
<evidence type="ECO:0000259" key="4">
    <source>
        <dbReference type="Pfam" id="PF00496"/>
    </source>
</evidence>
<feature type="domain" description="Solute-binding protein family 5" evidence="4">
    <location>
        <begin position="36"/>
        <end position="372"/>
    </location>
</feature>
<dbReference type="GO" id="GO:0043190">
    <property type="term" value="C:ATP-binding cassette (ABC) transporter complex"/>
    <property type="evidence" value="ECO:0007669"/>
    <property type="project" value="InterPro"/>
</dbReference>
<dbReference type="PIRSF" id="PIRSF002741">
    <property type="entry name" value="MppA"/>
    <property type="match status" value="1"/>
</dbReference>
<dbReference type="Pfam" id="PF00496">
    <property type="entry name" value="SBP_bac_5"/>
    <property type="match status" value="1"/>
</dbReference>
<name>A0AAU6SAM9_9MICO</name>
<accession>A0AAU6SAM9</accession>
<evidence type="ECO:0000256" key="2">
    <source>
        <dbReference type="ARBA" id="ARBA00022448"/>
    </source>
</evidence>
<proteinExistence type="inferred from homology"/>
<keyword evidence="2" id="KW-0813">Transport</keyword>
<dbReference type="SUPFAM" id="SSF53850">
    <property type="entry name" value="Periplasmic binding protein-like II"/>
    <property type="match status" value="1"/>
</dbReference>
<dbReference type="AlphaFoldDB" id="A0AAU6SAM9"/>
<gene>
    <name evidence="5" type="ORF">MRBLWS13_001607</name>
</gene>
<dbReference type="PANTHER" id="PTHR30290:SF9">
    <property type="entry name" value="OLIGOPEPTIDE-BINDING PROTEIN APPA"/>
    <property type="match status" value="1"/>
</dbReference>
<dbReference type="Gene3D" id="3.40.190.10">
    <property type="entry name" value="Periplasmic binding protein-like II"/>
    <property type="match status" value="1"/>
</dbReference>
<dbReference type="Gene3D" id="3.10.105.10">
    <property type="entry name" value="Dipeptide-binding Protein, Domain 3"/>
    <property type="match status" value="1"/>
</dbReference>
<dbReference type="EMBL" id="CP151632">
    <property type="protein sequence ID" value="WZO33969.1"/>
    <property type="molecule type" value="Genomic_DNA"/>
</dbReference>
<dbReference type="InterPro" id="IPR030678">
    <property type="entry name" value="Peptide/Ni-bd"/>
</dbReference>
<dbReference type="GO" id="GO:0042597">
    <property type="term" value="C:periplasmic space"/>
    <property type="evidence" value="ECO:0007669"/>
    <property type="project" value="UniProtKB-ARBA"/>
</dbReference>
<dbReference type="RefSeq" id="WP_349428505.1">
    <property type="nucleotide sequence ID" value="NZ_CP151632.1"/>
</dbReference>
<keyword evidence="3" id="KW-0732">Signal</keyword>
<evidence type="ECO:0000256" key="3">
    <source>
        <dbReference type="ARBA" id="ARBA00022729"/>
    </source>
</evidence>
<dbReference type="GO" id="GO:0015833">
    <property type="term" value="P:peptide transport"/>
    <property type="evidence" value="ECO:0007669"/>
    <property type="project" value="TreeGrafter"/>
</dbReference>